<dbReference type="SUPFAM" id="SSF51445">
    <property type="entry name" value="(Trans)glycosidases"/>
    <property type="match status" value="1"/>
</dbReference>
<evidence type="ECO:0000256" key="3">
    <source>
        <dbReference type="ARBA" id="ARBA00023295"/>
    </source>
</evidence>
<proteinExistence type="inferred from homology"/>
<keyword evidence="3 4" id="KW-0326">Glycosidase</keyword>
<evidence type="ECO:0000256" key="4">
    <source>
        <dbReference type="RuleBase" id="RU361185"/>
    </source>
</evidence>
<feature type="domain" description="Glycoside hydrolase family 31 TIM barrel" evidence="6">
    <location>
        <begin position="235"/>
        <end position="368"/>
    </location>
</feature>
<evidence type="ECO:0000256" key="2">
    <source>
        <dbReference type="ARBA" id="ARBA00022801"/>
    </source>
</evidence>
<evidence type="ECO:0000259" key="6">
    <source>
        <dbReference type="Pfam" id="PF01055"/>
    </source>
</evidence>
<dbReference type="InterPro" id="IPR017853">
    <property type="entry name" value="GH"/>
</dbReference>
<evidence type="ECO:0000313" key="7">
    <source>
        <dbReference type="EMBL" id="KAF0745816.1"/>
    </source>
</evidence>
<evidence type="ECO:0000256" key="1">
    <source>
        <dbReference type="ARBA" id="ARBA00007806"/>
    </source>
</evidence>
<reference evidence="7 8" key="1">
    <citation type="submission" date="2019-08" db="EMBL/GenBank/DDBJ databases">
        <title>Whole genome of Aphis craccivora.</title>
        <authorList>
            <person name="Voronova N.V."/>
            <person name="Shulinski R.S."/>
            <person name="Bandarenka Y.V."/>
            <person name="Zhorov D.G."/>
            <person name="Warner D."/>
        </authorList>
    </citation>
    <scope>NUCLEOTIDE SEQUENCE [LARGE SCALE GENOMIC DNA]</scope>
    <source>
        <strain evidence="7">180601</strain>
        <tissue evidence="7">Whole Body</tissue>
    </source>
</reference>
<dbReference type="Proteomes" id="UP000478052">
    <property type="component" value="Unassembled WGS sequence"/>
</dbReference>
<dbReference type="InterPro" id="IPR050985">
    <property type="entry name" value="Alpha-glycosidase_related"/>
</dbReference>
<keyword evidence="5" id="KW-0732">Signal</keyword>
<dbReference type="PANTHER" id="PTHR43053:SF4">
    <property type="entry name" value="MYOGENESIS-REGULATING GLYCOSIDASE"/>
    <property type="match status" value="1"/>
</dbReference>
<dbReference type="Pfam" id="PF01055">
    <property type="entry name" value="Glyco_hydro_31_2nd"/>
    <property type="match status" value="1"/>
</dbReference>
<feature type="signal peptide" evidence="5">
    <location>
        <begin position="1"/>
        <end position="20"/>
    </location>
</feature>
<dbReference type="GO" id="GO:0004553">
    <property type="term" value="F:hydrolase activity, hydrolyzing O-glycosyl compounds"/>
    <property type="evidence" value="ECO:0007669"/>
    <property type="project" value="InterPro"/>
</dbReference>
<organism evidence="7 8">
    <name type="scientific">Aphis craccivora</name>
    <name type="common">Cowpea aphid</name>
    <dbReference type="NCBI Taxonomy" id="307492"/>
    <lineage>
        <taxon>Eukaryota</taxon>
        <taxon>Metazoa</taxon>
        <taxon>Ecdysozoa</taxon>
        <taxon>Arthropoda</taxon>
        <taxon>Hexapoda</taxon>
        <taxon>Insecta</taxon>
        <taxon>Pterygota</taxon>
        <taxon>Neoptera</taxon>
        <taxon>Paraneoptera</taxon>
        <taxon>Hemiptera</taxon>
        <taxon>Sternorrhyncha</taxon>
        <taxon>Aphidomorpha</taxon>
        <taxon>Aphidoidea</taxon>
        <taxon>Aphididae</taxon>
        <taxon>Aphidini</taxon>
        <taxon>Aphis</taxon>
        <taxon>Aphis</taxon>
    </lineage>
</organism>
<dbReference type="PANTHER" id="PTHR43053">
    <property type="entry name" value="GLYCOSIDASE FAMILY 31"/>
    <property type="match status" value="1"/>
</dbReference>
<dbReference type="Gene3D" id="3.20.20.80">
    <property type="entry name" value="Glycosidases"/>
    <property type="match status" value="1"/>
</dbReference>
<evidence type="ECO:0000256" key="5">
    <source>
        <dbReference type="SAM" id="SignalP"/>
    </source>
</evidence>
<dbReference type="AlphaFoldDB" id="A0A6G0XZ81"/>
<comment type="caution">
    <text evidence="7">The sequence shown here is derived from an EMBL/GenBank/DDBJ whole genome shotgun (WGS) entry which is preliminary data.</text>
</comment>
<dbReference type="CDD" id="cd06592">
    <property type="entry name" value="GH31_NET37"/>
    <property type="match status" value="1"/>
</dbReference>
<keyword evidence="2 4" id="KW-0378">Hydrolase</keyword>
<dbReference type="EMBL" id="VUJU01007432">
    <property type="protein sequence ID" value="KAF0745816.1"/>
    <property type="molecule type" value="Genomic_DNA"/>
</dbReference>
<name>A0A6G0XZ81_APHCR</name>
<dbReference type="OrthoDB" id="10070917at2759"/>
<evidence type="ECO:0000313" key="8">
    <source>
        <dbReference type="Proteomes" id="UP000478052"/>
    </source>
</evidence>
<dbReference type="GO" id="GO:0005975">
    <property type="term" value="P:carbohydrate metabolic process"/>
    <property type="evidence" value="ECO:0007669"/>
    <property type="project" value="InterPro"/>
</dbReference>
<dbReference type="InterPro" id="IPR000322">
    <property type="entry name" value="Glyco_hydro_31_TIM"/>
</dbReference>
<keyword evidence="8" id="KW-1185">Reference proteome</keyword>
<comment type="similarity">
    <text evidence="1 4">Belongs to the glycosyl hydrolase 31 family.</text>
</comment>
<feature type="chain" id="PRO_5026334226" evidence="5">
    <location>
        <begin position="21"/>
        <end position="451"/>
    </location>
</feature>
<protein>
    <submittedName>
        <fullName evidence="7">Myogenesis-regulating glycosidase-like</fullName>
    </submittedName>
</protein>
<gene>
    <name evidence="7" type="ORF">FWK35_00029345</name>
</gene>
<accession>A0A6G0XZ81</accession>
<sequence length="451" mass="51932">MTNFLVFYLITLAFSSVCLASNDIVLFLDNENKLQGEHGKIITEKNLKLNFHEDCIDKDPSVCTPKTRDNGHYLQYFSQSKKQECTRKNYKQIAQTMNDVLQFCVDVGNSSWCGGSETTFQHWPLNKLNWTDTPYLTRELGTQAVVESYFFNSDGYYIHIDESVALFLDINGQRPGQMCFTAKVVTPYRKNKNTMQCQICKYKNARVAHEIAIKDFLGMPSSIPDPYVIKYPIWSTWARYKVDVNTSTVRQFAQEIIDHGFPRGTFELDDKWETCYGSAEFNTSRFENIKELVNELKSKGFKTSLWTHPFVNLDCPCHEWNGNGSYIDFTNPEAAAWWSNGLRNLLAKSGIDTLKFDAGESSWSPQLPVFHDNDLTYYPDNIVNAYLKTISAFGNGIEYRASRRSQEFGRLLRMMDRNSRWDFELGLPTLITSLIQLNMIGYPFVLPDMIG</sequence>